<dbReference type="PROSITE" id="PS51880">
    <property type="entry name" value="TGS"/>
    <property type="match status" value="1"/>
</dbReference>
<comment type="caution">
    <text evidence="3">The sequence shown here is derived from an EMBL/GenBank/DDBJ whole genome shotgun (WGS) entry which is preliminary data.</text>
</comment>
<dbReference type="EMBL" id="PCYI01000020">
    <property type="protein sequence ID" value="PIR44731.1"/>
    <property type="molecule type" value="Genomic_DNA"/>
</dbReference>
<dbReference type="Proteomes" id="UP000228767">
    <property type="component" value="Unassembled WGS sequence"/>
</dbReference>
<dbReference type="SUPFAM" id="SSF81271">
    <property type="entry name" value="TGS-like"/>
    <property type="match status" value="1"/>
</dbReference>
<dbReference type="SUPFAM" id="SSF109604">
    <property type="entry name" value="HD-domain/PDEase-like"/>
    <property type="match status" value="1"/>
</dbReference>
<dbReference type="Gene3D" id="3.30.460.10">
    <property type="entry name" value="Beta Polymerase, domain 2"/>
    <property type="match status" value="1"/>
</dbReference>
<feature type="domain" description="TGS" evidence="2">
    <location>
        <begin position="391"/>
        <end position="452"/>
    </location>
</feature>
<accession>A0A2H0RDU7</accession>
<dbReference type="FunFam" id="3.10.20.30:FF:000002">
    <property type="entry name" value="GTP pyrophosphokinase (RelA/SpoT)"/>
    <property type="match status" value="1"/>
</dbReference>
<evidence type="ECO:0000256" key="1">
    <source>
        <dbReference type="RuleBase" id="RU003847"/>
    </source>
</evidence>
<evidence type="ECO:0000313" key="4">
    <source>
        <dbReference type="Proteomes" id="UP000228767"/>
    </source>
</evidence>
<organism evidence="3 4">
    <name type="scientific">Candidatus Vogelbacteria bacterium CG10_big_fil_rev_8_21_14_0_10_51_16</name>
    <dbReference type="NCBI Taxonomy" id="1975045"/>
    <lineage>
        <taxon>Bacteria</taxon>
        <taxon>Candidatus Vogeliibacteriota</taxon>
    </lineage>
</organism>
<dbReference type="InterPro" id="IPR043519">
    <property type="entry name" value="NT_sf"/>
</dbReference>
<protein>
    <recommendedName>
        <fullName evidence="2">TGS domain-containing protein</fullName>
    </recommendedName>
</protein>
<comment type="similarity">
    <text evidence="1">Belongs to the relA/spoT family.</text>
</comment>
<dbReference type="CDD" id="cd05399">
    <property type="entry name" value="NT_Rel-Spo_like"/>
    <property type="match status" value="1"/>
</dbReference>
<dbReference type="InterPro" id="IPR012676">
    <property type="entry name" value="TGS-like"/>
</dbReference>
<dbReference type="InterPro" id="IPR004095">
    <property type="entry name" value="TGS"/>
</dbReference>
<dbReference type="FunFam" id="1.10.3210.10:FF:000001">
    <property type="entry name" value="GTP pyrophosphokinase RelA"/>
    <property type="match status" value="1"/>
</dbReference>
<comment type="function">
    <text evidence="1">In eubacteria ppGpp (guanosine 3'-diphosphate 5'-diphosphate) is a mediator of the stringent response that coordinates a variety of cellular activities in response to changes in nutritional abundance.</text>
</comment>
<dbReference type="GO" id="GO:0015969">
    <property type="term" value="P:guanosine tetraphosphate metabolic process"/>
    <property type="evidence" value="ECO:0007669"/>
    <property type="project" value="InterPro"/>
</dbReference>
<sequence length="487" mass="55138">MSSEFQKIIEAMKSKDKLDVALVTKAYQYAEETHKDQKRLSGEPYLAHEVATAIQLAELSMDAEAIAAGLLHDAIDDGGIEPKALEAAFGPNTLFMVESVSRLSRLKYRGDEQERHAENLRKLFVAMAKDIRVLIVKLACRLHNVQTLQFVSKEKQERQALETLDIYARLADRLGMGKLKEELEDGAFPFAYPDEYRLTMDVIQSERTSSEVRLEKLSGLLSEKLSEQNIAHELEYRLKGAFSTFRKLVEKEWQLERINDLSALRVIVADVSECYRVLGVIHSLWTPLADTFKDYVATPKPNGYRSLHTVIFTGDGGKAEIQIRSREMHRDAEYGITAHVAYAEAGKPKEGARMVGRSLQWVRQLLDWQQQFAESASSEFLQNLKADFFEHRIFVFTPKGDVIELPEGATPVDFAYAVHTDVGDRTTGAYRNGKYVALSTELTSGDVVEIATKKSGKPTEKWLTFVKTSLAKRRIRQTVEQKRLLKS</sequence>
<dbReference type="GO" id="GO:0005886">
    <property type="term" value="C:plasma membrane"/>
    <property type="evidence" value="ECO:0007669"/>
    <property type="project" value="TreeGrafter"/>
</dbReference>
<gene>
    <name evidence="3" type="ORF">COV10_03160</name>
</gene>
<dbReference type="InterPro" id="IPR004811">
    <property type="entry name" value="RelA/Spo_fam"/>
</dbReference>
<dbReference type="SUPFAM" id="SSF81301">
    <property type="entry name" value="Nucleotidyltransferase"/>
    <property type="match status" value="1"/>
</dbReference>
<evidence type="ECO:0000313" key="3">
    <source>
        <dbReference type="EMBL" id="PIR44731.1"/>
    </source>
</evidence>
<dbReference type="Pfam" id="PF04607">
    <property type="entry name" value="RelA_SpoT"/>
    <property type="match status" value="1"/>
</dbReference>
<dbReference type="Pfam" id="PF02824">
    <property type="entry name" value="TGS"/>
    <property type="match status" value="1"/>
</dbReference>
<dbReference type="SMART" id="SM00954">
    <property type="entry name" value="RelA_SpoT"/>
    <property type="match status" value="1"/>
</dbReference>
<dbReference type="InterPro" id="IPR033655">
    <property type="entry name" value="TGS_RelA/SpoT"/>
</dbReference>
<dbReference type="AlphaFoldDB" id="A0A2H0RDU7"/>
<reference evidence="3 4" key="1">
    <citation type="submission" date="2017-09" db="EMBL/GenBank/DDBJ databases">
        <title>Depth-based differentiation of microbial function through sediment-hosted aquifers and enrichment of novel symbionts in the deep terrestrial subsurface.</title>
        <authorList>
            <person name="Probst A.J."/>
            <person name="Ladd B."/>
            <person name="Jarett J.K."/>
            <person name="Geller-Mcgrath D.E."/>
            <person name="Sieber C.M."/>
            <person name="Emerson J.B."/>
            <person name="Anantharaman K."/>
            <person name="Thomas B.C."/>
            <person name="Malmstrom R."/>
            <person name="Stieglmeier M."/>
            <person name="Klingl A."/>
            <person name="Woyke T."/>
            <person name="Ryan C.M."/>
            <person name="Banfield J.F."/>
        </authorList>
    </citation>
    <scope>NUCLEOTIDE SEQUENCE [LARGE SCALE GENOMIC DNA]</scope>
    <source>
        <strain evidence="3">CG10_big_fil_rev_8_21_14_0_10_51_16</strain>
    </source>
</reference>
<dbReference type="InterPro" id="IPR012675">
    <property type="entry name" value="Beta-grasp_dom_sf"/>
</dbReference>
<evidence type="ECO:0000259" key="2">
    <source>
        <dbReference type="PROSITE" id="PS51880"/>
    </source>
</evidence>
<dbReference type="InterPro" id="IPR007685">
    <property type="entry name" value="RelA_SpoT"/>
</dbReference>
<proteinExistence type="inferred from homology"/>
<dbReference type="NCBIfam" id="TIGR00691">
    <property type="entry name" value="spoT_relA"/>
    <property type="match status" value="1"/>
</dbReference>
<dbReference type="Pfam" id="PF13328">
    <property type="entry name" value="HD_4"/>
    <property type="match status" value="1"/>
</dbReference>
<dbReference type="Gene3D" id="3.10.20.30">
    <property type="match status" value="1"/>
</dbReference>
<name>A0A2H0RDU7_9BACT</name>
<dbReference type="PANTHER" id="PTHR21262">
    <property type="entry name" value="GUANOSINE-3',5'-BIS DIPHOSPHATE 3'-PYROPHOSPHOHYDROLASE"/>
    <property type="match status" value="1"/>
</dbReference>
<dbReference type="PANTHER" id="PTHR21262:SF31">
    <property type="entry name" value="GTP PYROPHOSPHOKINASE"/>
    <property type="match status" value="1"/>
</dbReference>
<dbReference type="CDD" id="cd01668">
    <property type="entry name" value="TGS_RSH"/>
    <property type="match status" value="1"/>
</dbReference>
<dbReference type="Gene3D" id="1.10.3210.10">
    <property type="entry name" value="Hypothetical protein af1432"/>
    <property type="match status" value="1"/>
</dbReference>